<name>A0A8J8B348_9FIRM</name>
<reference evidence="3" key="1">
    <citation type="submission" date="2021-04" db="EMBL/GenBank/DDBJ databases">
        <title>Sinoanaerobacter chloroacetimidivorans sp. nov., an obligate anaerobic bacterium isolated from anaerobic sludge.</title>
        <authorList>
            <person name="Bao Y."/>
        </authorList>
    </citation>
    <scope>NUCLEOTIDE SEQUENCE</scope>
    <source>
        <strain evidence="3">BAD-6</strain>
    </source>
</reference>
<accession>A0A8J8B348</accession>
<dbReference type="Pfam" id="PF01520">
    <property type="entry name" value="Amidase_3"/>
    <property type="match status" value="1"/>
</dbReference>
<dbReference type="RefSeq" id="WP_227020604.1">
    <property type="nucleotide sequence ID" value="NZ_JAGSND010000030.1"/>
</dbReference>
<dbReference type="GO" id="GO:0009253">
    <property type="term" value="P:peptidoglycan catabolic process"/>
    <property type="evidence" value="ECO:0007669"/>
    <property type="project" value="InterPro"/>
</dbReference>
<dbReference type="CDD" id="cd02696">
    <property type="entry name" value="MurNAc-LAA"/>
    <property type="match status" value="1"/>
</dbReference>
<sequence length="235" mass="26368">MALICIDPGHAASTVGKASFDGTLKEYEFNRAVSKRLAYHLQRHGLHTMYSCNIEQAADTSLADRCGAANNAKADLFLSIHANAYGTDWNSANGWEIYYSKNSTNGKKLAEAIHARSIALGLTNRGVKTGDWYVIQNTSMPAVLIEHEFMTNKEAVERLKSEEWREKWAVADAKGTLDHLGIQWIDEKVHWAETHLNNLVRKGFILSPEVHRDSLDEPMTKGQIFALLDRITDQL</sequence>
<gene>
    <name evidence="3" type="ORF">KCX82_21695</name>
</gene>
<dbReference type="SUPFAM" id="SSF53187">
    <property type="entry name" value="Zn-dependent exopeptidases"/>
    <property type="match status" value="1"/>
</dbReference>
<dbReference type="PANTHER" id="PTHR30404">
    <property type="entry name" value="N-ACETYLMURAMOYL-L-ALANINE AMIDASE"/>
    <property type="match status" value="1"/>
</dbReference>
<dbReference type="InterPro" id="IPR002508">
    <property type="entry name" value="MurNAc-LAA_cat"/>
</dbReference>
<evidence type="ECO:0000313" key="4">
    <source>
        <dbReference type="Proteomes" id="UP000675664"/>
    </source>
</evidence>
<protein>
    <submittedName>
        <fullName evidence="3">N-acetylmuramoyl-L-alanine amidase</fullName>
    </submittedName>
</protein>
<organism evidence="3 4">
    <name type="scientific">Sinanaerobacter chloroacetimidivorans</name>
    <dbReference type="NCBI Taxonomy" id="2818044"/>
    <lineage>
        <taxon>Bacteria</taxon>
        <taxon>Bacillati</taxon>
        <taxon>Bacillota</taxon>
        <taxon>Clostridia</taxon>
        <taxon>Peptostreptococcales</taxon>
        <taxon>Anaerovoracaceae</taxon>
        <taxon>Sinanaerobacter</taxon>
    </lineage>
</organism>
<feature type="domain" description="MurNAc-LAA" evidence="2">
    <location>
        <begin position="66"/>
        <end position="177"/>
    </location>
</feature>
<dbReference type="AlphaFoldDB" id="A0A8J8B348"/>
<proteinExistence type="predicted"/>
<dbReference type="EMBL" id="JAGSND010000030">
    <property type="protein sequence ID" value="MBR0600488.1"/>
    <property type="molecule type" value="Genomic_DNA"/>
</dbReference>
<evidence type="ECO:0000313" key="3">
    <source>
        <dbReference type="EMBL" id="MBR0600488.1"/>
    </source>
</evidence>
<evidence type="ECO:0000259" key="2">
    <source>
        <dbReference type="SMART" id="SM00646"/>
    </source>
</evidence>
<dbReference type="Proteomes" id="UP000675664">
    <property type="component" value="Unassembled WGS sequence"/>
</dbReference>
<comment type="caution">
    <text evidence="3">The sequence shown here is derived from an EMBL/GenBank/DDBJ whole genome shotgun (WGS) entry which is preliminary data.</text>
</comment>
<reference evidence="3" key="2">
    <citation type="submission" date="2021-04" db="EMBL/GenBank/DDBJ databases">
        <authorList>
            <person name="Liu J."/>
        </authorList>
    </citation>
    <scope>NUCLEOTIDE SEQUENCE</scope>
    <source>
        <strain evidence="3">BAD-6</strain>
    </source>
</reference>
<dbReference type="GO" id="GO:0030288">
    <property type="term" value="C:outer membrane-bounded periplasmic space"/>
    <property type="evidence" value="ECO:0007669"/>
    <property type="project" value="TreeGrafter"/>
</dbReference>
<dbReference type="InterPro" id="IPR050695">
    <property type="entry name" value="N-acetylmuramoyl_amidase_3"/>
</dbReference>
<dbReference type="GO" id="GO:0008745">
    <property type="term" value="F:N-acetylmuramoyl-L-alanine amidase activity"/>
    <property type="evidence" value="ECO:0007669"/>
    <property type="project" value="InterPro"/>
</dbReference>
<keyword evidence="4" id="KW-1185">Reference proteome</keyword>
<dbReference type="PANTHER" id="PTHR30404:SF0">
    <property type="entry name" value="N-ACETYLMURAMOYL-L-ALANINE AMIDASE AMIC"/>
    <property type="match status" value="1"/>
</dbReference>
<keyword evidence="1" id="KW-0378">Hydrolase</keyword>
<dbReference type="Gene3D" id="3.40.630.40">
    <property type="entry name" value="Zn-dependent exopeptidases"/>
    <property type="match status" value="1"/>
</dbReference>
<evidence type="ECO:0000256" key="1">
    <source>
        <dbReference type="ARBA" id="ARBA00022801"/>
    </source>
</evidence>
<dbReference type="SMART" id="SM00646">
    <property type="entry name" value="Ami_3"/>
    <property type="match status" value="1"/>
</dbReference>